<evidence type="ECO:0000313" key="1">
    <source>
        <dbReference type="EMBL" id="QCT70185.1"/>
    </source>
</evidence>
<protein>
    <submittedName>
        <fullName evidence="1">Uncharacterized protein</fullName>
    </submittedName>
</protein>
<dbReference type="AlphaFoldDB" id="A0A4P9C6H0"/>
<accession>A0A4P9C6H0</accession>
<dbReference type="KEGG" id="emt:CPZ25_002265"/>
<name>A0A4P9C6H0_EUBML</name>
<proteinExistence type="predicted"/>
<reference evidence="1 2" key="1">
    <citation type="submission" date="2018-05" db="EMBL/GenBank/DDBJ databases">
        <title>Genome comparison of Eubacterium sp.</title>
        <authorList>
            <person name="Feng Y."/>
            <person name="Sanchez-Andrea I."/>
            <person name="Stams A.J.M."/>
            <person name="De Vos W.M."/>
        </authorList>
    </citation>
    <scope>NUCLEOTIDE SEQUENCE [LARGE SCALE GENOMIC DNA]</scope>
    <source>
        <strain evidence="1 2">YI</strain>
    </source>
</reference>
<sequence length="74" mass="8822">MVELIEKDSQTIHGLRVFLTSKFFYNLTALPIITLPDEKSIIFFKKIKYFSLKSIYNYILPINQFFVKQIFLIV</sequence>
<gene>
    <name evidence="1" type="ORF">CPZ25_002265</name>
</gene>
<organism evidence="1 2">
    <name type="scientific">Eubacterium maltosivorans</name>
    <dbReference type="NCBI Taxonomy" id="2041044"/>
    <lineage>
        <taxon>Bacteria</taxon>
        <taxon>Bacillati</taxon>
        <taxon>Bacillota</taxon>
        <taxon>Clostridia</taxon>
        <taxon>Eubacteriales</taxon>
        <taxon>Eubacteriaceae</taxon>
        <taxon>Eubacterium</taxon>
    </lineage>
</organism>
<dbReference type="EMBL" id="CP029487">
    <property type="protein sequence ID" value="QCT70185.1"/>
    <property type="molecule type" value="Genomic_DNA"/>
</dbReference>
<dbReference type="Proteomes" id="UP000218387">
    <property type="component" value="Chromosome"/>
</dbReference>
<keyword evidence="2" id="KW-1185">Reference proteome</keyword>
<evidence type="ECO:0000313" key="2">
    <source>
        <dbReference type="Proteomes" id="UP000218387"/>
    </source>
</evidence>